<feature type="region of interest" description="Disordered" evidence="8">
    <location>
        <begin position="334"/>
        <end position="406"/>
    </location>
</feature>
<feature type="transmembrane region" description="Helical" evidence="9">
    <location>
        <begin position="265"/>
        <end position="284"/>
    </location>
</feature>
<evidence type="ECO:0000313" key="11">
    <source>
        <dbReference type="Proteomes" id="UP001363151"/>
    </source>
</evidence>
<evidence type="ECO:0000256" key="4">
    <source>
        <dbReference type="ARBA" id="ARBA00022692"/>
    </source>
</evidence>
<gene>
    <name evidence="10" type="ORF">SO694_000402115</name>
</gene>
<dbReference type="InterPro" id="IPR044669">
    <property type="entry name" value="YneE/VCCN1/2-like"/>
</dbReference>
<evidence type="ECO:0000256" key="1">
    <source>
        <dbReference type="ARBA" id="ARBA00004651"/>
    </source>
</evidence>
<accession>A0ABR1G5Z1</accession>
<keyword evidence="6" id="KW-0406">Ion transport</keyword>
<evidence type="ECO:0000313" key="10">
    <source>
        <dbReference type="EMBL" id="KAK7248727.1"/>
    </source>
</evidence>
<keyword evidence="2" id="KW-0813">Transport</keyword>
<evidence type="ECO:0000256" key="6">
    <source>
        <dbReference type="ARBA" id="ARBA00023065"/>
    </source>
</evidence>
<dbReference type="Pfam" id="PF25539">
    <property type="entry name" value="Bestrophin_2"/>
    <property type="match status" value="1"/>
</dbReference>
<evidence type="ECO:0000256" key="2">
    <source>
        <dbReference type="ARBA" id="ARBA00022448"/>
    </source>
</evidence>
<evidence type="ECO:0000256" key="7">
    <source>
        <dbReference type="ARBA" id="ARBA00023136"/>
    </source>
</evidence>
<dbReference type="EMBL" id="JBBJCI010000087">
    <property type="protein sequence ID" value="KAK7248727.1"/>
    <property type="molecule type" value="Genomic_DNA"/>
</dbReference>
<dbReference type="PANTHER" id="PTHR33281">
    <property type="entry name" value="UPF0187 PROTEIN YNEE"/>
    <property type="match status" value="1"/>
</dbReference>
<protein>
    <recommendedName>
        <fullName evidence="12">Bestrophin homolog</fullName>
    </recommendedName>
</protein>
<feature type="compositionally biased region" description="Basic and acidic residues" evidence="8">
    <location>
        <begin position="341"/>
        <end position="357"/>
    </location>
</feature>
<keyword evidence="3" id="KW-1003">Cell membrane</keyword>
<sequence length="429" mass="47798">MVYTRIVQPGIRKKYHYVPGERTLFRVEGTIIPKVYDELHHRERHTPAALSSRERLALHLFRDAEKILAYLTGFLTFILGFFNSIVFARWWRMRELCGNVIEAAQNSAMHIAIFVVRRPADDAAGEAELERTRHELVRLIGLAVALVLQACHRVRDLDWLAENELLERGSAEHAALEEIAGPGYNEVIGWAVDATYEAGARKMVAPEVLSSVLYSVRWALTYMSNHAEDLMMHLNQPIPLAYYNLLETMVCIYIAVAAAALVPSLLWAAVAVSPVVTLFFYGFFTLGTSMLMDPFVKDSGFDTLAFIKATMLSMDSLERNVPLRRRVASPKRGSFNVFADDPAKAFDDDPGPKKESGAKSQSTPPERGSFPLDHGDDMKNIGMDDSQTRGNRVDHEGVRESGGFVAGLHIDERKSILPFRGPAGKGGHA</sequence>
<keyword evidence="7 9" id="KW-0472">Membrane</keyword>
<proteinExistence type="predicted"/>
<evidence type="ECO:0000256" key="3">
    <source>
        <dbReference type="ARBA" id="ARBA00022475"/>
    </source>
</evidence>
<evidence type="ECO:0000256" key="8">
    <source>
        <dbReference type="SAM" id="MobiDB-lite"/>
    </source>
</evidence>
<evidence type="ECO:0008006" key="12">
    <source>
        <dbReference type="Google" id="ProtNLM"/>
    </source>
</evidence>
<feature type="transmembrane region" description="Helical" evidence="9">
    <location>
        <begin position="67"/>
        <end position="88"/>
    </location>
</feature>
<dbReference type="PANTHER" id="PTHR33281:SF19">
    <property type="entry name" value="VOLTAGE-DEPENDENT ANION CHANNEL-FORMING PROTEIN YNEE"/>
    <property type="match status" value="1"/>
</dbReference>
<name>A0ABR1G5Z1_AURAN</name>
<organism evidence="10 11">
    <name type="scientific">Aureococcus anophagefferens</name>
    <name type="common">Harmful bloom alga</name>
    <dbReference type="NCBI Taxonomy" id="44056"/>
    <lineage>
        <taxon>Eukaryota</taxon>
        <taxon>Sar</taxon>
        <taxon>Stramenopiles</taxon>
        <taxon>Ochrophyta</taxon>
        <taxon>Pelagophyceae</taxon>
        <taxon>Pelagomonadales</taxon>
        <taxon>Pelagomonadaceae</taxon>
        <taxon>Aureococcus</taxon>
    </lineage>
</organism>
<dbReference type="Proteomes" id="UP001363151">
    <property type="component" value="Unassembled WGS sequence"/>
</dbReference>
<keyword evidence="11" id="KW-1185">Reference proteome</keyword>
<keyword evidence="4 9" id="KW-0812">Transmembrane</keyword>
<feature type="transmembrane region" description="Helical" evidence="9">
    <location>
        <begin position="240"/>
        <end position="259"/>
    </location>
</feature>
<evidence type="ECO:0000256" key="9">
    <source>
        <dbReference type="SAM" id="Phobius"/>
    </source>
</evidence>
<reference evidence="10 11" key="1">
    <citation type="submission" date="2024-03" db="EMBL/GenBank/DDBJ databases">
        <title>Aureococcus anophagefferens CCMP1851 and Kratosvirus quantuckense: Draft genome of a second virus-susceptible host strain in the model system.</title>
        <authorList>
            <person name="Chase E."/>
            <person name="Truchon A.R."/>
            <person name="Schepens W."/>
            <person name="Wilhelm S.W."/>
        </authorList>
    </citation>
    <scope>NUCLEOTIDE SEQUENCE [LARGE SCALE GENOMIC DNA]</scope>
    <source>
        <strain evidence="10 11">CCMP1851</strain>
    </source>
</reference>
<comment type="subcellular location">
    <subcellularLocation>
        <location evidence="1">Cell membrane</location>
        <topology evidence="1">Multi-pass membrane protein</topology>
    </subcellularLocation>
</comment>
<keyword evidence="5 9" id="KW-1133">Transmembrane helix</keyword>
<comment type="caution">
    <text evidence="10">The sequence shown here is derived from an EMBL/GenBank/DDBJ whole genome shotgun (WGS) entry which is preliminary data.</text>
</comment>
<evidence type="ECO:0000256" key="5">
    <source>
        <dbReference type="ARBA" id="ARBA00022989"/>
    </source>
</evidence>